<evidence type="ECO:0000256" key="1">
    <source>
        <dbReference type="ARBA" id="ARBA00004328"/>
    </source>
</evidence>
<dbReference type="InterPro" id="IPR054612">
    <property type="entry name" value="Phage_capsid-like_C"/>
</dbReference>
<dbReference type="Gene3D" id="3.30.2320.10">
    <property type="entry name" value="hypothetical protein PF0899 domain"/>
    <property type="match status" value="1"/>
</dbReference>
<name>A0ABP8P2W7_9NOCA</name>
<feature type="domain" description="Phage capsid-like C-terminal" evidence="2">
    <location>
        <begin position="1"/>
        <end position="103"/>
    </location>
</feature>
<evidence type="ECO:0000313" key="3">
    <source>
        <dbReference type="EMBL" id="GAA4479034.1"/>
    </source>
</evidence>
<dbReference type="SUPFAM" id="SSF56563">
    <property type="entry name" value="Major capsid protein gp5"/>
    <property type="match status" value="1"/>
</dbReference>
<dbReference type="Proteomes" id="UP001501183">
    <property type="component" value="Unassembled WGS sequence"/>
</dbReference>
<accession>A0ABP8P2W7</accession>
<evidence type="ECO:0000259" key="2">
    <source>
        <dbReference type="Pfam" id="PF05065"/>
    </source>
</evidence>
<organism evidence="3 4">
    <name type="scientific">Rhodococcus olei</name>
    <dbReference type="NCBI Taxonomy" id="2161675"/>
    <lineage>
        <taxon>Bacteria</taxon>
        <taxon>Bacillati</taxon>
        <taxon>Actinomycetota</taxon>
        <taxon>Actinomycetes</taxon>
        <taxon>Mycobacteriales</taxon>
        <taxon>Nocardiaceae</taxon>
        <taxon>Rhodococcus</taxon>
    </lineage>
</organism>
<comment type="caution">
    <text evidence="3">The sequence shown here is derived from an EMBL/GenBank/DDBJ whole genome shotgun (WGS) entry which is preliminary data.</text>
</comment>
<dbReference type="Pfam" id="PF05065">
    <property type="entry name" value="Phage_capsid"/>
    <property type="match status" value="1"/>
</dbReference>
<dbReference type="NCBIfam" id="TIGR01554">
    <property type="entry name" value="major_cap_HK97"/>
    <property type="match status" value="1"/>
</dbReference>
<dbReference type="EMBL" id="BAABFB010000038">
    <property type="protein sequence ID" value="GAA4479034.1"/>
    <property type="molecule type" value="Genomic_DNA"/>
</dbReference>
<dbReference type="RefSeq" id="WP_345344971.1">
    <property type="nucleotide sequence ID" value="NZ_BAABFB010000038.1"/>
</dbReference>
<evidence type="ECO:0000313" key="4">
    <source>
        <dbReference type="Proteomes" id="UP001501183"/>
    </source>
</evidence>
<protein>
    <recommendedName>
        <fullName evidence="2">Phage capsid-like C-terminal domain-containing protein</fullName>
    </recommendedName>
</protein>
<keyword evidence="4" id="KW-1185">Reference proteome</keyword>
<gene>
    <name evidence="3" type="ORF">GCM10023094_23550</name>
</gene>
<dbReference type="InterPro" id="IPR024455">
    <property type="entry name" value="Phage_capsid"/>
</dbReference>
<sequence>MNSVDAEAIDLAKDLNGTYRYGGPQAIGQRTVRGLPVVESETQAAGEALLGDFAKAVIWDREQTTVTVTDSHADFFIRNMVVILAEERLAFAVTRPTAFVKIDVAA</sequence>
<proteinExistence type="predicted"/>
<reference evidence="4" key="1">
    <citation type="journal article" date="2019" name="Int. J. Syst. Evol. Microbiol.">
        <title>The Global Catalogue of Microorganisms (GCM) 10K type strain sequencing project: providing services to taxonomists for standard genome sequencing and annotation.</title>
        <authorList>
            <consortium name="The Broad Institute Genomics Platform"/>
            <consortium name="The Broad Institute Genome Sequencing Center for Infectious Disease"/>
            <person name="Wu L."/>
            <person name="Ma J."/>
        </authorList>
    </citation>
    <scope>NUCLEOTIDE SEQUENCE [LARGE SCALE GENOMIC DNA]</scope>
    <source>
        <strain evidence="4">JCM 32206</strain>
    </source>
</reference>
<comment type="subcellular location">
    <subcellularLocation>
        <location evidence="1">Virion</location>
    </subcellularLocation>
</comment>